<feature type="coiled-coil region" evidence="1">
    <location>
        <begin position="58"/>
        <end position="85"/>
    </location>
</feature>
<gene>
    <name evidence="2" type="ORF">SAMEA2259716_00320</name>
</gene>
<reference evidence="2 3" key="1">
    <citation type="submission" date="2016-11" db="EMBL/GenBank/DDBJ databases">
        <authorList>
            <consortium name="Pathogen Informatics"/>
        </authorList>
    </citation>
    <scope>NUCLEOTIDE SEQUENCE [LARGE SCALE GENOMIC DNA]</scope>
    <source>
        <strain evidence="2 3">911</strain>
    </source>
</reference>
<dbReference type="RefSeq" id="WP_079626656.1">
    <property type="nucleotide sequence ID" value="NZ_FVGW01000001.1"/>
</dbReference>
<sequence>MSATFTAVGTYTVIYCGHEGCGVPFALSDEFVRQRREDHRTWYCPNGHSRYYPQKNETELAKARAARLERQLANREEDLRAAKAAHAVTKGKLTKTRNRIAKGVCPCCNRSFVNLGKHMAGQHPDFGAAENAGTTTR</sequence>
<proteinExistence type="predicted"/>
<keyword evidence="1" id="KW-0175">Coiled coil</keyword>
<organism evidence="2 3">
    <name type="scientific">Mycobacteroides abscessus subsp. massiliense</name>
    <dbReference type="NCBI Taxonomy" id="1962118"/>
    <lineage>
        <taxon>Bacteria</taxon>
        <taxon>Bacillati</taxon>
        <taxon>Actinomycetota</taxon>
        <taxon>Actinomycetes</taxon>
        <taxon>Mycobacteriales</taxon>
        <taxon>Mycobacteriaceae</taxon>
        <taxon>Mycobacteroides</taxon>
        <taxon>Mycobacteroides abscessus</taxon>
    </lineage>
</organism>
<accession>A0A1U0QLX1</accession>
<dbReference type="Proteomes" id="UP000190074">
    <property type="component" value="Unassembled WGS sequence"/>
</dbReference>
<evidence type="ECO:0000313" key="2">
    <source>
        <dbReference type="EMBL" id="SKL38036.1"/>
    </source>
</evidence>
<evidence type="ECO:0000313" key="3">
    <source>
        <dbReference type="Proteomes" id="UP000190074"/>
    </source>
</evidence>
<evidence type="ECO:0000256" key="1">
    <source>
        <dbReference type="SAM" id="Coils"/>
    </source>
</evidence>
<name>A0A1U0QLX1_9MYCO</name>
<dbReference type="AlphaFoldDB" id="A0A1U0QLX1"/>
<protein>
    <submittedName>
        <fullName evidence="2">Uncharacterized protein</fullName>
    </submittedName>
</protein>
<dbReference type="EMBL" id="FVGW01000001">
    <property type="protein sequence ID" value="SKL38036.1"/>
    <property type="molecule type" value="Genomic_DNA"/>
</dbReference>